<organism evidence="1 2">
    <name type="scientific">Mycena belliarum</name>
    <dbReference type="NCBI Taxonomy" id="1033014"/>
    <lineage>
        <taxon>Eukaryota</taxon>
        <taxon>Fungi</taxon>
        <taxon>Dikarya</taxon>
        <taxon>Basidiomycota</taxon>
        <taxon>Agaricomycotina</taxon>
        <taxon>Agaricomycetes</taxon>
        <taxon>Agaricomycetidae</taxon>
        <taxon>Agaricales</taxon>
        <taxon>Marasmiineae</taxon>
        <taxon>Mycenaceae</taxon>
        <taxon>Mycena</taxon>
    </lineage>
</organism>
<evidence type="ECO:0000313" key="1">
    <source>
        <dbReference type="EMBL" id="KAJ7071912.1"/>
    </source>
</evidence>
<dbReference type="SUPFAM" id="SSF52047">
    <property type="entry name" value="RNI-like"/>
    <property type="match status" value="1"/>
</dbReference>
<protein>
    <submittedName>
        <fullName evidence="1">Uncharacterized protein</fullName>
    </submittedName>
</protein>
<dbReference type="AlphaFoldDB" id="A0AAD6TPD6"/>
<evidence type="ECO:0000313" key="2">
    <source>
        <dbReference type="Proteomes" id="UP001222325"/>
    </source>
</evidence>
<sequence>MRALPFPQSAFTHGKPFHHLTSLSLVLPPGCDVVWPLSIFTDAPRLQVLDICAEETPMSSLISIMPWSQLTHIKLELPMDFAHACDILSQCKSVVQCHLGELIKDDENFVPPQHMCQLDHLVEFTLAALIVSGAFFDGFTFPGLLHLTVHSHGPILNTLLNLHHRSQFSLTHLTLIYVPFAGEELINFLCHLPTLQVLELQSCRVDAVLLAAFTYSSEAGAPPLFLPLLRSLELVTQFQSDGLLLAAMVESMSRYCGGQNLAFPALVEVNLYLHLAQFDDEVEDRLAAACASGMVVNHMQHKHVTMHTGTESLLDDRFMDWVI</sequence>
<gene>
    <name evidence="1" type="ORF">B0H15DRAFT_957417</name>
</gene>
<comment type="caution">
    <text evidence="1">The sequence shown here is derived from an EMBL/GenBank/DDBJ whole genome shotgun (WGS) entry which is preliminary data.</text>
</comment>
<reference evidence="1" key="1">
    <citation type="submission" date="2023-03" db="EMBL/GenBank/DDBJ databases">
        <title>Massive genome expansion in bonnet fungi (Mycena s.s.) driven by repeated elements and novel gene families across ecological guilds.</title>
        <authorList>
            <consortium name="Lawrence Berkeley National Laboratory"/>
            <person name="Harder C.B."/>
            <person name="Miyauchi S."/>
            <person name="Viragh M."/>
            <person name="Kuo A."/>
            <person name="Thoen E."/>
            <person name="Andreopoulos B."/>
            <person name="Lu D."/>
            <person name="Skrede I."/>
            <person name="Drula E."/>
            <person name="Henrissat B."/>
            <person name="Morin E."/>
            <person name="Kohler A."/>
            <person name="Barry K."/>
            <person name="LaButti K."/>
            <person name="Morin E."/>
            <person name="Salamov A."/>
            <person name="Lipzen A."/>
            <person name="Mereny Z."/>
            <person name="Hegedus B."/>
            <person name="Baldrian P."/>
            <person name="Stursova M."/>
            <person name="Weitz H."/>
            <person name="Taylor A."/>
            <person name="Grigoriev I.V."/>
            <person name="Nagy L.G."/>
            <person name="Martin F."/>
            <person name="Kauserud H."/>
        </authorList>
    </citation>
    <scope>NUCLEOTIDE SEQUENCE</scope>
    <source>
        <strain evidence="1">CBHHK173m</strain>
    </source>
</reference>
<accession>A0AAD6TPD6</accession>
<dbReference type="InterPro" id="IPR032675">
    <property type="entry name" value="LRR_dom_sf"/>
</dbReference>
<dbReference type="EMBL" id="JARJCN010000120">
    <property type="protein sequence ID" value="KAJ7071912.1"/>
    <property type="molecule type" value="Genomic_DNA"/>
</dbReference>
<name>A0AAD6TPD6_9AGAR</name>
<proteinExistence type="predicted"/>
<dbReference type="Gene3D" id="3.80.10.10">
    <property type="entry name" value="Ribonuclease Inhibitor"/>
    <property type="match status" value="1"/>
</dbReference>
<keyword evidence="2" id="KW-1185">Reference proteome</keyword>
<dbReference type="Proteomes" id="UP001222325">
    <property type="component" value="Unassembled WGS sequence"/>
</dbReference>